<dbReference type="InterPro" id="IPR025714">
    <property type="entry name" value="Methyltranfer_dom"/>
</dbReference>
<evidence type="ECO:0000256" key="3">
    <source>
        <dbReference type="ARBA" id="ARBA00022679"/>
    </source>
</evidence>
<evidence type="ECO:0000256" key="1">
    <source>
        <dbReference type="ARBA" id="ARBA00022490"/>
    </source>
</evidence>
<dbReference type="EMBL" id="MCGO01000092">
    <property type="protein sequence ID" value="ORY28734.1"/>
    <property type="molecule type" value="Genomic_DNA"/>
</dbReference>
<dbReference type="InterPro" id="IPR026635">
    <property type="entry name" value="Efm4/METTL10"/>
</dbReference>
<sequence>MSSIEPTFSTSKLGTKKHWDECYEREITNFEEIGDIGEIWFGEDSVVKMMDWCEEHQPDLDVKTIDLGCGNGHILFEMSELGYTNLHGVDYSPASITLAEKIHQTSYPDASITWAPLDFMPFSATSPPPPEYNHTFQLAVDKGTFDAISLANGVVESDDGTPVNVCNWTEAELKEGFKEYFTFHSRKKYPTFTFGGVEGQTVVTVAFKRVQ</sequence>
<dbReference type="PANTHER" id="PTHR12843:SF5">
    <property type="entry name" value="EEF1A LYSINE METHYLTRANSFERASE 2"/>
    <property type="match status" value="1"/>
</dbReference>
<reference evidence="7 8" key="1">
    <citation type="submission" date="2016-07" db="EMBL/GenBank/DDBJ databases">
        <title>Pervasive Adenine N6-methylation of Active Genes in Fungi.</title>
        <authorList>
            <consortium name="DOE Joint Genome Institute"/>
            <person name="Mondo S.J."/>
            <person name="Dannebaum R.O."/>
            <person name="Kuo R.C."/>
            <person name="Labutti K."/>
            <person name="Haridas S."/>
            <person name="Kuo A."/>
            <person name="Salamov A."/>
            <person name="Ahrendt S.R."/>
            <person name="Lipzen A."/>
            <person name="Sullivan W."/>
            <person name="Andreopoulos W.B."/>
            <person name="Clum A."/>
            <person name="Lindquist E."/>
            <person name="Daum C."/>
            <person name="Ramamoorthy G.K."/>
            <person name="Gryganskyi A."/>
            <person name="Culley D."/>
            <person name="Magnuson J.K."/>
            <person name="James T.Y."/>
            <person name="O'Malley M.A."/>
            <person name="Stajich J.E."/>
            <person name="Spatafora J.W."/>
            <person name="Visel A."/>
            <person name="Grigoriev I.V."/>
        </authorList>
    </citation>
    <scope>NUCLEOTIDE SEQUENCE [LARGE SCALE GENOMIC DNA]</scope>
    <source>
        <strain evidence="7 8">JEL800</strain>
    </source>
</reference>
<dbReference type="SUPFAM" id="SSF53335">
    <property type="entry name" value="S-adenosyl-L-methionine-dependent methyltransferases"/>
    <property type="match status" value="1"/>
</dbReference>
<evidence type="ECO:0000256" key="2">
    <source>
        <dbReference type="ARBA" id="ARBA00022603"/>
    </source>
</evidence>
<dbReference type="GO" id="GO:0006417">
    <property type="term" value="P:regulation of translation"/>
    <property type="evidence" value="ECO:0007669"/>
    <property type="project" value="EnsemblFungi"/>
</dbReference>
<keyword evidence="1 5" id="KW-0963">Cytoplasm</keyword>
<keyword evidence="5" id="KW-0813">Transport</keyword>
<dbReference type="OrthoDB" id="10069295at2759"/>
<dbReference type="AlphaFoldDB" id="A0A1Y2B1X4"/>
<protein>
    <recommendedName>
        <fullName evidence="5">Protein-lysine N-methyltransferase EFM4</fullName>
        <ecNumber evidence="5">2.1.1.-</ecNumber>
    </recommendedName>
    <alternativeName>
        <fullName evidence="5">Elongation factor methyltransferase 4</fullName>
    </alternativeName>
</protein>
<dbReference type="GO" id="GO:0016192">
    <property type="term" value="P:vesicle-mediated transport"/>
    <property type="evidence" value="ECO:0007669"/>
    <property type="project" value="UniProtKB-UniRule"/>
</dbReference>
<evidence type="ECO:0000256" key="4">
    <source>
        <dbReference type="ARBA" id="ARBA00022691"/>
    </source>
</evidence>
<keyword evidence="3 5" id="KW-0808">Transferase</keyword>
<organism evidence="7 8">
    <name type="scientific">Rhizoclosmatium globosum</name>
    <dbReference type="NCBI Taxonomy" id="329046"/>
    <lineage>
        <taxon>Eukaryota</taxon>
        <taxon>Fungi</taxon>
        <taxon>Fungi incertae sedis</taxon>
        <taxon>Chytridiomycota</taxon>
        <taxon>Chytridiomycota incertae sedis</taxon>
        <taxon>Chytridiomycetes</taxon>
        <taxon>Chytridiales</taxon>
        <taxon>Chytriomycetaceae</taxon>
        <taxon>Rhizoclosmatium</taxon>
    </lineage>
</organism>
<feature type="domain" description="Methyltransferase" evidence="6">
    <location>
        <begin position="61"/>
        <end position="108"/>
    </location>
</feature>
<evidence type="ECO:0000256" key="5">
    <source>
        <dbReference type="HAMAP-Rule" id="MF_03188"/>
    </source>
</evidence>
<dbReference type="GO" id="GO:0032259">
    <property type="term" value="P:methylation"/>
    <property type="evidence" value="ECO:0007669"/>
    <property type="project" value="UniProtKB-KW"/>
</dbReference>
<evidence type="ECO:0000313" key="8">
    <source>
        <dbReference type="Proteomes" id="UP000193642"/>
    </source>
</evidence>
<dbReference type="Pfam" id="PF13847">
    <property type="entry name" value="Methyltransf_31"/>
    <property type="match status" value="1"/>
</dbReference>
<dbReference type="GO" id="GO:0016279">
    <property type="term" value="F:protein-lysine N-methyltransferase activity"/>
    <property type="evidence" value="ECO:0007669"/>
    <property type="project" value="UniProtKB-UniRule"/>
</dbReference>
<keyword evidence="8" id="KW-1185">Reference proteome</keyword>
<dbReference type="HAMAP" id="MF_03188">
    <property type="entry name" value="Methyltr_EFM4"/>
    <property type="match status" value="1"/>
</dbReference>
<comment type="similarity">
    <text evidence="5">Belongs to the class I-like SAM-binding methyltransferase superfamily. EFM4 family.</text>
</comment>
<accession>A0A1Y2B1X4</accession>
<dbReference type="InterPro" id="IPR029063">
    <property type="entry name" value="SAM-dependent_MTases_sf"/>
</dbReference>
<gene>
    <name evidence="5" type="primary">EFM4</name>
    <name evidence="7" type="ORF">BCR33DRAFT_666851</name>
</gene>
<keyword evidence="2 5" id="KW-0489">Methyltransferase</keyword>
<comment type="subcellular location">
    <subcellularLocation>
        <location evidence="5">Cytoplasm</location>
    </subcellularLocation>
</comment>
<dbReference type="GO" id="GO:0005737">
    <property type="term" value="C:cytoplasm"/>
    <property type="evidence" value="ECO:0007669"/>
    <property type="project" value="UniProtKB-SubCell"/>
</dbReference>
<dbReference type="CDD" id="cd02440">
    <property type="entry name" value="AdoMet_MTases"/>
    <property type="match status" value="1"/>
</dbReference>
<evidence type="ECO:0000313" key="7">
    <source>
        <dbReference type="EMBL" id="ORY28734.1"/>
    </source>
</evidence>
<dbReference type="PANTHER" id="PTHR12843">
    <property type="entry name" value="PROTEIN-LYSINE N-METHYLTRANSFERASE METTL10"/>
    <property type="match status" value="1"/>
</dbReference>
<dbReference type="Proteomes" id="UP000193642">
    <property type="component" value="Unassembled WGS sequence"/>
</dbReference>
<dbReference type="Gene3D" id="3.40.50.150">
    <property type="entry name" value="Vaccinia Virus protein VP39"/>
    <property type="match status" value="1"/>
</dbReference>
<comment type="function">
    <text evidence="5">S-adenosyl-L-methionine-dependent protein-lysine N-methyltransferase that mono- and dimethylates elongation factor 1-alpha at 'Lys-316'. May play a role in intracellular transport.</text>
</comment>
<keyword evidence="4 5" id="KW-0949">S-adenosyl-L-methionine</keyword>
<dbReference type="EC" id="2.1.1.-" evidence="5"/>
<comment type="caution">
    <text evidence="7">The sequence shown here is derived from an EMBL/GenBank/DDBJ whole genome shotgun (WGS) entry which is preliminary data.</text>
</comment>
<evidence type="ECO:0000259" key="6">
    <source>
        <dbReference type="Pfam" id="PF13847"/>
    </source>
</evidence>
<proteinExistence type="inferred from homology"/>
<name>A0A1Y2B1X4_9FUNG</name>
<dbReference type="STRING" id="329046.A0A1Y2B1X4"/>